<dbReference type="SUPFAM" id="SSF50692">
    <property type="entry name" value="ADC-like"/>
    <property type="match status" value="1"/>
</dbReference>
<reference evidence="6" key="1">
    <citation type="submission" date="2021-11" db="EMBL/GenBank/DDBJ databases">
        <title>BS-T2-15 a new species belonging to the Comamonadaceae family isolated from the soil of a French oak forest.</title>
        <authorList>
            <person name="Mieszkin S."/>
            <person name="Alain K."/>
        </authorList>
    </citation>
    <scope>NUCLEOTIDE SEQUENCE</scope>
    <source>
        <strain evidence="6">BS-T2-15</strain>
    </source>
</reference>
<evidence type="ECO:0000256" key="1">
    <source>
        <dbReference type="ARBA" id="ARBA00010312"/>
    </source>
</evidence>
<sequence length="772" mass="82181">MTLATSSTGAASEHAGSASPTRVVQRICPLCEACCGLSLTVSGTGAHARVIAIRGDEQDVFSHGYVCPKAVALKDLEDDPDRLRHPLIKRDGRFVEASWNEAHAEIARRLPPLLAVHGRDALAFTLGNPNVHRLGLGLYVQRLLRAAGSRNVFSASTLDQMPRQLASGWMYGHPLTVPVPDIDHCDFLLMLGANPMASNGSMWTVPDFRGRAKAMRARGGHLVVIDPRRTETAAIADEHHFIRPGTDVFLLLGMLHAVFDQALAQPGRLGEFLSVGDSGIEALQAAVATYTPARMAARCGVPAETQRALVRRLAASPRAAVYSRIGSSTQRFGTLNSVLIDALNILTGHLDREGGVMFPNAAAFAANTQGKPGVGRGMATGRTRSRVSGAPEVLGEYPTSCLAEEIETGGPGQIKALISVASNPVLSAPNGARIAQALRRLDFMVSVDIYLNETTQHADVILPGLSSFEEPHYDVSFPQLSCRNHARYSPPVLPARPDAQSEWQSLLRIAALLRGEPGADLPDFDLAAFDDRLLADDLRRQAAGVPDELQAAMLKALGSAPGPERLLDLALRAGPHGDRFGQKPGGLSLDALKAAPHGVDLGALQPRLPEILRTPSGRIELWPMPVAAELAAVDAVLLEPPPDLVVVGRRDVRSNNSWMHNLPTLAKGPERCTALLNPADAARHGVQAGDRVRLHGTAGRAIELPVTLSDEMMPGVVSVPHGWGHDQAGARLGVAAQRPGANLNDLLDDQLRDPLSGTSVLNGVPVTLSRCV</sequence>
<evidence type="ECO:0000313" key="7">
    <source>
        <dbReference type="Proteomes" id="UP001139353"/>
    </source>
</evidence>
<dbReference type="GO" id="GO:0043546">
    <property type="term" value="F:molybdopterin cofactor binding"/>
    <property type="evidence" value="ECO:0007669"/>
    <property type="project" value="InterPro"/>
</dbReference>
<dbReference type="Pfam" id="PF00384">
    <property type="entry name" value="Molybdopterin"/>
    <property type="match status" value="1"/>
</dbReference>
<dbReference type="InterPro" id="IPR050612">
    <property type="entry name" value="Prok_Mopterin_Oxidored"/>
</dbReference>
<dbReference type="InterPro" id="IPR006657">
    <property type="entry name" value="MoPterin_dinucl-bd_dom"/>
</dbReference>
<keyword evidence="4" id="KW-0411">Iron-sulfur</keyword>
<name>A0A9X1YN49_9BURK</name>
<evidence type="ECO:0000256" key="4">
    <source>
        <dbReference type="ARBA" id="ARBA00023014"/>
    </source>
</evidence>
<proteinExistence type="inferred from homology"/>
<dbReference type="Proteomes" id="UP001139353">
    <property type="component" value="Unassembled WGS sequence"/>
</dbReference>
<dbReference type="Pfam" id="PF04879">
    <property type="entry name" value="Molybdop_Fe4S4"/>
    <property type="match status" value="1"/>
</dbReference>
<dbReference type="Gene3D" id="2.40.40.20">
    <property type="match status" value="1"/>
</dbReference>
<dbReference type="PANTHER" id="PTHR43742:SF6">
    <property type="entry name" value="OXIDOREDUCTASE YYAE-RELATED"/>
    <property type="match status" value="1"/>
</dbReference>
<evidence type="ECO:0000256" key="3">
    <source>
        <dbReference type="ARBA" id="ARBA00023004"/>
    </source>
</evidence>
<dbReference type="GO" id="GO:0051536">
    <property type="term" value="F:iron-sulfur cluster binding"/>
    <property type="evidence" value="ECO:0007669"/>
    <property type="project" value="UniProtKB-KW"/>
</dbReference>
<feature type="domain" description="4Fe-4S Mo/W bis-MGD-type" evidence="5">
    <location>
        <begin position="21"/>
        <end position="81"/>
    </location>
</feature>
<keyword evidence="2" id="KW-0479">Metal-binding</keyword>
<dbReference type="SUPFAM" id="SSF53706">
    <property type="entry name" value="Formate dehydrogenase/DMSO reductase, domains 1-3"/>
    <property type="match status" value="1"/>
</dbReference>
<dbReference type="InterPro" id="IPR006963">
    <property type="entry name" value="Mopterin_OxRdtase_4Fe-4S_dom"/>
</dbReference>
<evidence type="ECO:0000259" key="5">
    <source>
        <dbReference type="PROSITE" id="PS51669"/>
    </source>
</evidence>
<dbReference type="RefSeq" id="WP_275684578.1">
    <property type="nucleotide sequence ID" value="NZ_JAJLJH010000009.1"/>
</dbReference>
<dbReference type="GO" id="GO:0016491">
    <property type="term" value="F:oxidoreductase activity"/>
    <property type="evidence" value="ECO:0007669"/>
    <property type="project" value="InterPro"/>
</dbReference>
<gene>
    <name evidence="6" type="ORF">LPC04_22710</name>
</gene>
<dbReference type="EMBL" id="JAJLJH010000009">
    <property type="protein sequence ID" value="MCK9688530.1"/>
    <property type="molecule type" value="Genomic_DNA"/>
</dbReference>
<evidence type="ECO:0000256" key="2">
    <source>
        <dbReference type="ARBA" id="ARBA00022723"/>
    </source>
</evidence>
<protein>
    <submittedName>
        <fullName evidence="6">Molybdopterin-dependent oxidoreductase</fullName>
    </submittedName>
</protein>
<dbReference type="SMART" id="SM00926">
    <property type="entry name" value="Molybdop_Fe4S4"/>
    <property type="match status" value="1"/>
</dbReference>
<keyword evidence="3" id="KW-0408">Iron</keyword>
<dbReference type="GO" id="GO:0046872">
    <property type="term" value="F:metal ion binding"/>
    <property type="evidence" value="ECO:0007669"/>
    <property type="project" value="UniProtKB-KW"/>
</dbReference>
<keyword evidence="7" id="KW-1185">Reference proteome</keyword>
<comment type="caution">
    <text evidence="6">The sequence shown here is derived from an EMBL/GenBank/DDBJ whole genome shotgun (WGS) entry which is preliminary data.</text>
</comment>
<dbReference type="Gene3D" id="3.40.50.740">
    <property type="match status" value="1"/>
</dbReference>
<dbReference type="InterPro" id="IPR009010">
    <property type="entry name" value="Asp_de-COase-like_dom_sf"/>
</dbReference>
<dbReference type="Gene3D" id="3.40.228.10">
    <property type="entry name" value="Dimethylsulfoxide Reductase, domain 2"/>
    <property type="match status" value="1"/>
</dbReference>
<dbReference type="AlphaFoldDB" id="A0A9X1YN49"/>
<accession>A0A9X1YN49</accession>
<dbReference type="Gene3D" id="2.20.25.90">
    <property type="entry name" value="ADC-like domains"/>
    <property type="match status" value="1"/>
</dbReference>
<dbReference type="PROSITE" id="PS51669">
    <property type="entry name" value="4FE4S_MOW_BIS_MGD"/>
    <property type="match status" value="1"/>
</dbReference>
<dbReference type="InterPro" id="IPR006656">
    <property type="entry name" value="Mopterin_OxRdtase"/>
</dbReference>
<organism evidence="6 7">
    <name type="scientific">Scleromatobacter humisilvae</name>
    <dbReference type="NCBI Taxonomy" id="2897159"/>
    <lineage>
        <taxon>Bacteria</taxon>
        <taxon>Pseudomonadati</taxon>
        <taxon>Pseudomonadota</taxon>
        <taxon>Betaproteobacteria</taxon>
        <taxon>Burkholderiales</taxon>
        <taxon>Sphaerotilaceae</taxon>
        <taxon>Scleromatobacter</taxon>
    </lineage>
</organism>
<dbReference type="PANTHER" id="PTHR43742">
    <property type="entry name" value="TRIMETHYLAMINE-N-OXIDE REDUCTASE"/>
    <property type="match status" value="1"/>
</dbReference>
<comment type="similarity">
    <text evidence="1">Belongs to the prokaryotic molybdopterin-containing oxidoreductase family.</text>
</comment>
<dbReference type="Pfam" id="PF01568">
    <property type="entry name" value="Molydop_binding"/>
    <property type="match status" value="1"/>
</dbReference>
<evidence type="ECO:0000313" key="6">
    <source>
        <dbReference type="EMBL" id="MCK9688530.1"/>
    </source>
</evidence>